<feature type="transmembrane region" description="Helical" evidence="7">
    <location>
        <begin position="52"/>
        <end position="74"/>
    </location>
</feature>
<comment type="caution">
    <text evidence="8">The sequence shown here is derived from an EMBL/GenBank/DDBJ whole genome shotgun (WGS) entry which is preliminary data.</text>
</comment>
<evidence type="ECO:0000256" key="2">
    <source>
        <dbReference type="ARBA" id="ARBA00008806"/>
    </source>
</evidence>
<dbReference type="EMBL" id="JBDKWZ010000028">
    <property type="protein sequence ID" value="MEN7551843.1"/>
    <property type="molecule type" value="Genomic_DNA"/>
</dbReference>
<evidence type="ECO:0000256" key="1">
    <source>
        <dbReference type="ARBA" id="ARBA00004651"/>
    </source>
</evidence>
<evidence type="ECO:0000256" key="6">
    <source>
        <dbReference type="ARBA" id="ARBA00023136"/>
    </source>
</evidence>
<dbReference type="InterPro" id="IPR051539">
    <property type="entry name" value="T4SS-coupling_protein"/>
</dbReference>
<feature type="transmembrane region" description="Helical" evidence="7">
    <location>
        <begin position="12"/>
        <end position="32"/>
    </location>
</feature>
<comment type="similarity">
    <text evidence="2">Belongs to the VirD4/TraG family.</text>
</comment>
<comment type="subcellular location">
    <subcellularLocation>
        <location evidence="1">Cell membrane</location>
        <topology evidence="1">Multi-pass membrane protein</topology>
    </subcellularLocation>
</comment>
<dbReference type="CDD" id="cd01127">
    <property type="entry name" value="TrwB_TraG_TraD_VirD4"/>
    <property type="match status" value="1"/>
</dbReference>
<evidence type="ECO:0000256" key="4">
    <source>
        <dbReference type="ARBA" id="ARBA00022692"/>
    </source>
</evidence>
<keyword evidence="6 7" id="KW-0472">Membrane</keyword>
<gene>
    <name evidence="8" type="ORF">AAG747_28260</name>
</gene>
<evidence type="ECO:0000313" key="8">
    <source>
        <dbReference type="EMBL" id="MEN7551843.1"/>
    </source>
</evidence>
<accession>A0AAW9SDF3</accession>
<keyword evidence="9" id="KW-1185">Reference proteome</keyword>
<protein>
    <submittedName>
        <fullName evidence="8">Type IV secretory system conjugative DNA transfer family protein</fullName>
    </submittedName>
</protein>
<dbReference type="Gene3D" id="3.40.50.300">
    <property type="entry name" value="P-loop containing nucleotide triphosphate hydrolases"/>
    <property type="match status" value="2"/>
</dbReference>
<evidence type="ECO:0000256" key="3">
    <source>
        <dbReference type="ARBA" id="ARBA00022475"/>
    </source>
</evidence>
<proteinExistence type="inferred from homology"/>
<dbReference type="RefSeq" id="WP_346824622.1">
    <property type="nucleotide sequence ID" value="NZ_JBDKWZ010000028.1"/>
</dbReference>
<keyword evidence="3" id="KW-1003">Cell membrane</keyword>
<dbReference type="AlphaFoldDB" id="A0AAW9SDF3"/>
<feature type="transmembrane region" description="Helical" evidence="7">
    <location>
        <begin position="86"/>
        <end position="109"/>
    </location>
</feature>
<organism evidence="8 9">
    <name type="scientific">Rapidithrix thailandica</name>
    <dbReference type="NCBI Taxonomy" id="413964"/>
    <lineage>
        <taxon>Bacteria</taxon>
        <taxon>Pseudomonadati</taxon>
        <taxon>Bacteroidota</taxon>
        <taxon>Cytophagia</taxon>
        <taxon>Cytophagales</taxon>
        <taxon>Flammeovirgaceae</taxon>
        <taxon>Rapidithrix</taxon>
    </lineage>
</organism>
<dbReference type="PANTHER" id="PTHR37937">
    <property type="entry name" value="CONJUGATIVE TRANSFER: DNA TRANSPORT"/>
    <property type="match status" value="1"/>
</dbReference>
<evidence type="ECO:0000256" key="7">
    <source>
        <dbReference type="SAM" id="Phobius"/>
    </source>
</evidence>
<feature type="transmembrane region" description="Helical" evidence="7">
    <location>
        <begin position="115"/>
        <end position="135"/>
    </location>
</feature>
<sequence>MKPQTLSSTDATLLAVVLLSGFLLLDYLYWAYPDYLIYRIHHERLLEILETLILRWAVWVRVLTWMLIPLLTYSPSRIQRTKAKPLSLFTLLPIYILSGLCWINLEWLFPQWAGFLYPALLLTAVMSGSILPSVIRLYSRQSKPLPGDRKKIDTSWGFHLPTKRGYINLSNPQRGILVIGAPGSGKSYSVVTPILHQAVAKGYTGLVYDFKFPSLAEELHQALFARKQYHPYFILNFKDVRYSHRVNPLAPQNLPTIAYAEEYSKALLYNLYPSSQRQMGFFELSASAWLTAIIWYYRQKYPHYCTLPHVINTALYEDFHQVLEKLEEEPQAADMARSITTAVKTKADKQLAGVIASLQVLLARINSPEIAWVLTGKDFDLDLNSPQAPKLLCIGSDPTLTEVFSPVISCIITVALKLMNQPGKLPSMVLVDEASTLYLPKLEVVPATGRSNRIATILAAQDFHQLSDAYGREKAQVLVANLNNQFFGKINSLETARYASELIGKEEVLVESRSVGRNTGSRHRQENVSFHFQEKSQVRPQDLARLKTGEFIGQTVETPEPFFWADIQVKGYQPPCPVPPFQEFEGALDQILQANFLKVKQQVEEVMKM</sequence>
<keyword evidence="5 7" id="KW-1133">Transmembrane helix</keyword>
<dbReference type="Proteomes" id="UP001403385">
    <property type="component" value="Unassembled WGS sequence"/>
</dbReference>
<keyword evidence="4 7" id="KW-0812">Transmembrane</keyword>
<dbReference type="SUPFAM" id="SSF52540">
    <property type="entry name" value="P-loop containing nucleoside triphosphate hydrolases"/>
    <property type="match status" value="1"/>
</dbReference>
<dbReference type="InterPro" id="IPR027417">
    <property type="entry name" value="P-loop_NTPase"/>
</dbReference>
<evidence type="ECO:0000256" key="5">
    <source>
        <dbReference type="ARBA" id="ARBA00022989"/>
    </source>
</evidence>
<dbReference type="PANTHER" id="PTHR37937:SF1">
    <property type="entry name" value="CONJUGATIVE TRANSFER: DNA TRANSPORT"/>
    <property type="match status" value="1"/>
</dbReference>
<dbReference type="Pfam" id="PF02534">
    <property type="entry name" value="T4SS-DNA_transf"/>
    <property type="match status" value="1"/>
</dbReference>
<name>A0AAW9SDF3_9BACT</name>
<reference evidence="8 9" key="1">
    <citation type="submission" date="2024-04" db="EMBL/GenBank/DDBJ databases">
        <title>Novel genus in family Flammeovirgaceae.</title>
        <authorList>
            <person name="Nguyen T.H."/>
            <person name="Vuong T.Q."/>
            <person name="Le H."/>
            <person name="Kim S.-G."/>
        </authorList>
    </citation>
    <scope>NUCLEOTIDE SEQUENCE [LARGE SCALE GENOMIC DNA]</scope>
    <source>
        <strain evidence="8 9">JCM 23209</strain>
    </source>
</reference>
<feature type="transmembrane region" description="Helical" evidence="7">
    <location>
        <begin position="279"/>
        <end position="297"/>
    </location>
</feature>
<evidence type="ECO:0000313" key="9">
    <source>
        <dbReference type="Proteomes" id="UP001403385"/>
    </source>
</evidence>
<dbReference type="InterPro" id="IPR003688">
    <property type="entry name" value="TraG/VirD4"/>
</dbReference>
<dbReference type="GO" id="GO:0005886">
    <property type="term" value="C:plasma membrane"/>
    <property type="evidence" value="ECO:0007669"/>
    <property type="project" value="UniProtKB-SubCell"/>
</dbReference>